<sequence>MVGGLMLSRWGGNSIDKPGVLFSLVVLAGVCLGMAVAGLLAVYSDRRSLDRHRG</sequence>
<evidence type="ECO:0000256" key="1">
    <source>
        <dbReference type="SAM" id="Phobius"/>
    </source>
</evidence>
<comment type="caution">
    <text evidence="2">The sequence shown here is derived from an EMBL/GenBank/DDBJ whole genome shotgun (WGS) entry which is preliminary data.</text>
</comment>
<accession>A0ABQ6I3F0</accession>
<proteinExistence type="predicted"/>
<name>A0ABQ6I3F0_9MICO</name>
<reference evidence="3" key="1">
    <citation type="journal article" date="2019" name="Int. J. Syst. Evol. Microbiol.">
        <title>The Global Catalogue of Microorganisms (GCM) 10K type strain sequencing project: providing services to taxonomists for standard genome sequencing and annotation.</title>
        <authorList>
            <consortium name="The Broad Institute Genomics Platform"/>
            <consortium name="The Broad Institute Genome Sequencing Center for Infectious Disease"/>
            <person name="Wu L."/>
            <person name="Ma J."/>
        </authorList>
    </citation>
    <scope>NUCLEOTIDE SEQUENCE [LARGE SCALE GENOMIC DNA]</scope>
    <source>
        <strain evidence="3">NBRC 106348</strain>
    </source>
</reference>
<keyword evidence="3" id="KW-1185">Reference proteome</keyword>
<organism evidence="2 3">
    <name type="scientific">Luteimicrobium album</name>
    <dbReference type="NCBI Taxonomy" id="1054550"/>
    <lineage>
        <taxon>Bacteria</taxon>
        <taxon>Bacillati</taxon>
        <taxon>Actinomycetota</taxon>
        <taxon>Actinomycetes</taxon>
        <taxon>Micrococcales</taxon>
        <taxon>Luteimicrobium</taxon>
    </lineage>
</organism>
<gene>
    <name evidence="2" type="ORF">GCM10025864_22470</name>
</gene>
<feature type="transmembrane region" description="Helical" evidence="1">
    <location>
        <begin position="20"/>
        <end position="43"/>
    </location>
</feature>
<keyword evidence="1" id="KW-1133">Transmembrane helix</keyword>
<keyword evidence="1" id="KW-0812">Transmembrane</keyword>
<dbReference type="Proteomes" id="UP001157091">
    <property type="component" value="Unassembled WGS sequence"/>
</dbReference>
<protein>
    <submittedName>
        <fullName evidence="2">Uncharacterized protein</fullName>
    </submittedName>
</protein>
<dbReference type="EMBL" id="BSUK01000001">
    <property type="protein sequence ID" value="GMA24488.1"/>
    <property type="molecule type" value="Genomic_DNA"/>
</dbReference>
<evidence type="ECO:0000313" key="3">
    <source>
        <dbReference type="Proteomes" id="UP001157091"/>
    </source>
</evidence>
<keyword evidence="1" id="KW-0472">Membrane</keyword>
<evidence type="ECO:0000313" key="2">
    <source>
        <dbReference type="EMBL" id="GMA24488.1"/>
    </source>
</evidence>